<keyword evidence="2" id="KW-1185">Reference proteome</keyword>
<dbReference type="InterPro" id="IPR043148">
    <property type="entry name" value="TagF_C"/>
</dbReference>
<proteinExistence type="predicted"/>
<dbReference type="STRING" id="1560345.AWL63_15825"/>
<evidence type="ECO:0000313" key="2">
    <source>
        <dbReference type="Proteomes" id="UP000094256"/>
    </source>
</evidence>
<dbReference type="Gene3D" id="3.40.50.12580">
    <property type="match status" value="1"/>
</dbReference>
<dbReference type="KEGG" id="span:AWL63_15825"/>
<accession>A0A1B3ZCQ7</accession>
<dbReference type="EMBL" id="CP014168">
    <property type="protein sequence ID" value="AOH85207.1"/>
    <property type="molecule type" value="Genomic_DNA"/>
</dbReference>
<reference evidence="1 2" key="1">
    <citation type="submission" date="2016-01" db="EMBL/GenBank/DDBJ databases">
        <title>Complete genome and mega plasmid sequence of Sphingomonas panacis DCY99 elicits systemic resistance in rice to Xanthomonas oryzae.</title>
        <authorList>
            <person name="Kim Y.J."/>
            <person name="Yang D.C."/>
            <person name="Sing P."/>
        </authorList>
    </citation>
    <scope>NUCLEOTIDE SEQUENCE [LARGE SCALE GENOMIC DNA]</scope>
    <source>
        <strain evidence="1 2">DCY99</strain>
    </source>
</reference>
<dbReference type="OrthoDB" id="8437129at2"/>
<dbReference type="Proteomes" id="UP000094256">
    <property type="component" value="Chromosome"/>
</dbReference>
<protein>
    <submittedName>
        <fullName evidence="1">Uncharacterized protein</fullName>
    </submittedName>
</protein>
<gene>
    <name evidence="1" type="ORF">AWL63_15825</name>
</gene>
<organism evidence="1 2">
    <name type="scientific">Sphingomonas panacis</name>
    <dbReference type="NCBI Taxonomy" id="1560345"/>
    <lineage>
        <taxon>Bacteria</taxon>
        <taxon>Pseudomonadati</taxon>
        <taxon>Pseudomonadota</taxon>
        <taxon>Alphaproteobacteria</taxon>
        <taxon>Sphingomonadales</taxon>
        <taxon>Sphingomonadaceae</taxon>
        <taxon>Sphingomonas</taxon>
    </lineage>
</organism>
<dbReference type="AlphaFoldDB" id="A0A1B3ZCQ7"/>
<dbReference type="RefSeq" id="WP_069205746.1">
    <property type="nucleotide sequence ID" value="NZ_CP014168.1"/>
</dbReference>
<evidence type="ECO:0000313" key="1">
    <source>
        <dbReference type="EMBL" id="AOH85207.1"/>
    </source>
</evidence>
<dbReference type="SUPFAM" id="SSF53756">
    <property type="entry name" value="UDP-Glycosyltransferase/glycogen phosphorylase"/>
    <property type="match status" value="1"/>
</dbReference>
<name>A0A1B3ZCQ7_9SPHN</name>
<sequence length="372" mass="42167">MNIAFLFIAEPYQCYHGLAVAFELRRVPGARVTIYYNDPESVYHLERIRRAYGEAPFDYIRMKRNLFARVVERIRIFGFAKGSIYRSNEPDLLAYDAIFTVEDTAFRLFEGRRATERPKKIYLPHGAGDGTVGFSSRLRMFDYVLVAGPKSAQRMLELGHIRADQYHEVGLVKLETADLLSHASGPLFETARPTVLYNAHKTRGLESWSTFIEPMLADFAAHDAYNLIVAPHVKLFRRRSARTKAYWQSRSTGNVLVDVGSDGSVDMSYTRAADIYVGDISSQVYEFLAEPRPCVFLNPHNIDWVDNPDFAHWHLGDVISRPQDLMPAIEAAPARHHLYRERQEARAAASLGDRSPGAAARAAQAIVAFLRR</sequence>